<feature type="signal peptide" evidence="1">
    <location>
        <begin position="1"/>
        <end position="18"/>
    </location>
</feature>
<dbReference type="Proteomes" id="UP000694892">
    <property type="component" value="Chromosome 3L"/>
</dbReference>
<accession>A0A974DDC8</accession>
<feature type="chain" id="PRO_5037977057" evidence="1">
    <location>
        <begin position="19"/>
        <end position="160"/>
    </location>
</feature>
<organism evidence="2 3">
    <name type="scientific">Xenopus laevis</name>
    <name type="common">African clawed frog</name>
    <dbReference type="NCBI Taxonomy" id="8355"/>
    <lineage>
        <taxon>Eukaryota</taxon>
        <taxon>Metazoa</taxon>
        <taxon>Chordata</taxon>
        <taxon>Craniata</taxon>
        <taxon>Vertebrata</taxon>
        <taxon>Euteleostomi</taxon>
        <taxon>Amphibia</taxon>
        <taxon>Batrachia</taxon>
        <taxon>Anura</taxon>
        <taxon>Pipoidea</taxon>
        <taxon>Pipidae</taxon>
        <taxon>Xenopodinae</taxon>
        <taxon>Xenopus</taxon>
        <taxon>Xenopus</taxon>
    </lineage>
</organism>
<keyword evidence="1" id="KW-0732">Signal</keyword>
<dbReference type="AlphaFoldDB" id="A0A974DDC8"/>
<evidence type="ECO:0000313" key="2">
    <source>
        <dbReference type="EMBL" id="OCT88641.1"/>
    </source>
</evidence>
<sequence>MKIAVVFLIAALSSCFNAATVPQGNCLQQLLEDDAPLLLEKLSQLLCNYKVAQQQKNNALFLAFINEVNVLLEKVGCTINNIIGINVTPTINNAEAIADQIATALFQYLEGLIAKVSKILQNIPIIGSILNDKILVQDIQNVGCGVLADIISEVDKILRE</sequence>
<dbReference type="EMBL" id="CM004470">
    <property type="protein sequence ID" value="OCT88641.1"/>
    <property type="molecule type" value="Genomic_DNA"/>
</dbReference>
<dbReference type="OMA" id="PQGNCLQ"/>
<protein>
    <submittedName>
        <fullName evidence="2">Uncharacterized protein</fullName>
    </submittedName>
</protein>
<proteinExistence type="predicted"/>
<evidence type="ECO:0000313" key="3">
    <source>
        <dbReference type="Proteomes" id="UP000694892"/>
    </source>
</evidence>
<dbReference type="PROSITE" id="PS51257">
    <property type="entry name" value="PROKAR_LIPOPROTEIN"/>
    <property type="match status" value="1"/>
</dbReference>
<gene>
    <name evidence="2" type="ORF">XELAEV_18017271mg</name>
</gene>
<name>A0A974DDC8_XENLA</name>
<evidence type="ECO:0000256" key="1">
    <source>
        <dbReference type="SAM" id="SignalP"/>
    </source>
</evidence>
<reference evidence="3" key="1">
    <citation type="journal article" date="2016" name="Nature">
        <title>Genome evolution in the allotetraploid frog Xenopus laevis.</title>
        <authorList>
            <person name="Session A.M."/>
            <person name="Uno Y."/>
            <person name="Kwon T."/>
            <person name="Chapman J.A."/>
            <person name="Toyoda A."/>
            <person name="Takahashi S."/>
            <person name="Fukui A."/>
            <person name="Hikosaka A."/>
            <person name="Suzuki A."/>
            <person name="Kondo M."/>
            <person name="van Heeringen S.J."/>
            <person name="Quigley I."/>
            <person name="Heinz S."/>
            <person name="Ogino H."/>
            <person name="Ochi H."/>
            <person name="Hellsten U."/>
            <person name="Lyons J.B."/>
            <person name="Simakov O."/>
            <person name="Putnam N."/>
            <person name="Stites J."/>
            <person name="Kuroki Y."/>
            <person name="Tanaka T."/>
            <person name="Michiue T."/>
            <person name="Watanabe M."/>
            <person name="Bogdanovic O."/>
            <person name="Lister R."/>
            <person name="Georgiou G."/>
            <person name="Paranjpe S.S."/>
            <person name="van Kruijsbergen I."/>
            <person name="Shu S."/>
            <person name="Carlson J."/>
            <person name="Kinoshita T."/>
            <person name="Ohta Y."/>
            <person name="Mawaribuchi S."/>
            <person name="Jenkins J."/>
            <person name="Grimwood J."/>
            <person name="Schmutz J."/>
            <person name="Mitros T."/>
            <person name="Mozaffari S.V."/>
            <person name="Suzuki Y."/>
            <person name="Haramoto Y."/>
            <person name="Yamamoto T.S."/>
            <person name="Takagi C."/>
            <person name="Heald R."/>
            <person name="Miller K."/>
            <person name="Haudenschild C."/>
            <person name="Kitzman J."/>
            <person name="Nakayama T."/>
            <person name="Izutsu Y."/>
            <person name="Robert J."/>
            <person name="Fortriede J."/>
            <person name="Burns K."/>
            <person name="Lotay V."/>
            <person name="Karimi K."/>
            <person name="Yasuoka Y."/>
            <person name="Dichmann D.S."/>
            <person name="Flajnik M.F."/>
            <person name="Houston D.W."/>
            <person name="Shendure J."/>
            <person name="DuPasquier L."/>
            <person name="Vize P.D."/>
            <person name="Zorn A.M."/>
            <person name="Ito M."/>
            <person name="Marcotte E.M."/>
            <person name="Wallingford J.B."/>
            <person name="Ito Y."/>
            <person name="Asashima M."/>
            <person name="Ueno N."/>
            <person name="Matsuda Y."/>
            <person name="Veenstra G.J."/>
            <person name="Fujiyama A."/>
            <person name="Harland R.M."/>
            <person name="Taira M."/>
            <person name="Rokhsar D.S."/>
        </authorList>
    </citation>
    <scope>NUCLEOTIDE SEQUENCE [LARGE SCALE GENOMIC DNA]</scope>
    <source>
        <strain evidence="3">J</strain>
    </source>
</reference>